<dbReference type="Proteomes" id="UP000791440">
    <property type="component" value="Unassembled WGS sequence"/>
</dbReference>
<feature type="region of interest" description="Disordered" evidence="1">
    <location>
        <begin position="1"/>
        <end position="23"/>
    </location>
</feature>
<evidence type="ECO:0000313" key="3">
    <source>
        <dbReference type="Proteomes" id="UP000791440"/>
    </source>
</evidence>
<comment type="caution">
    <text evidence="2">The sequence shown here is derived from an EMBL/GenBank/DDBJ whole genome shotgun (WGS) entry which is preliminary data.</text>
</comment>
<evidence type="ECO:0000256" key="1">
    <source>
        <dbReference type="SAM" id="MobiDB-lite"/>
    </source>
</evidence>
<evidence type="ECO:0000313" key="2">
    <source>
        <dbReference type="EMBL" id="KAG6465718.1"/>
    </source>
</evidence>
<name>A0A921ZX42_MANSE</name>
<dbReference type="EMBL" id="JH669685">
    <property type="protein sequence ID" value="KAG6465718.1"/>
    <property type="molecule type" value="Genomic_DNA"/>
</dbReference>
<gene>
    <name evidence="2" type="ORF">O3G_MSEX015343</name>
</gene>
<feature type="compositionally biased region" description="Polar residues" evidence="1">
    <location>
        <begin position="53"/>
        <end position="62"/>
    </location>
</feature>
<proteinExistence type="predicted"/>
<feature type="region of interest" description="Disordered" evidence="1">
    <location>
        <begin position="47"/>
        <end position="102"/>
    </location>
</feature>
<keyword evidence="3" id="KW-1185">Reference proteome</keyword>
<feature type="compositionally biased region" description="Basic and acidic residues" evidence="1">
    <location>
        <begin position="11"/>
        <end position="23"/>
    </location>
</feature>
<organism evidence="2 3">
    <name type="scientific">Manduca sexta</name>
    <name type="common">Tobacco hawkmoth</name>
    <name type="synonym">Tobacco hornworm</name>
    <dbReference type="NCBI Taxonomy" id="7130"/>
    <lineage>
        <taxon>Eukaryota</taxon>
        <taxon>Metazoa</taxon>
        <taxon>Ecdysozoa</taxon>
        <taxon>Arthropoda</taxon>
        <taxon>Hexapoda</taxon>
        <taxon>Insecta</taxon>
        <taxon>Pterygota</taxon>
        <taxon>Neoptera</taxon>
        <taxon>Endopterygota</taxon>
        <taxon>Lepidoptera</taxon>
        <taxon>Glossata</taxon>
        <taxon>Ditrysia</taxon>
        <taxon>Bombycoidea</taxon>
        <taxon>Sphingidae</taxon>
        <taxon>Sphinginae</taxon>
        <taxon>Sphingini</taxon>
        <taxon>Manduca</taxon>
    </lineage>
</organism>
<reference evidence="2" key="2">
    <citation type="submission" date="2020-12" db="EMBL/GenBank/DDBJ databases">
        <authorList>
            <person name="Kanost M."/>
        </authorList>
    </citation>
    <scope>NUCLEOTIDE SEQUENCE</scope>
</reference>
<protein>
    <submittedName>
        <fullName evidence="2">Uncharacterized protein</fullName>
    </submittedName>
</protein>
<reference evidence="2" key="1">
    <citation type="journal article" date="2016" name="Insect Biochem. Mol. Biol.">
        <title>Multifaceted biological insights from a draft genome sequence of the tobacco hornworm moth, Manduca sexta.</title>
        <authorList>
            <person name="Kanost M.R."/>
            <person name="Arrese E.L."/>
            <person name="Cao X."/>
            <person name="Chen Y.R."/>
            <person name="Chellapilla S."/>
            <person name="Goldsmith M.R."/>
            <person name="Grosse-Wilde E."/>
            <person name="Heckel D.G."/>
            <person name="Herndon N."/>
            <person name="Jiang H."/>
            <person name="Papanicolaou A."/>
            <person name="Qu J."/>
            <person name="Soulages J.L."/>
            <person name="Vogel H."/>
            <person name="Walters J."/>
            <person name="Waterhouse R.M."/>
            <person name="Ahn S.J."/>
            <person name="Almeida F.C."/>
            <person name="An C."/>
            <person name="Aqrawi P."/>
            <person name="Bretschneider A."/>
            <person name="Bryant W.B."/>
            <person name="Bucks S."/>
            <person name="Chao H."/>
            <person name="Chevignon G."/>
            <person name="Christen J.M."/>
            <person name="Clarke D.F."/>
            <person name="Dittmer N.T."/>
            <person name="Ferguson L.C.F."/>
            <person name="Garavelou S."/>
            <person name="Gordon K.H.J."/>
            <person name="Gunaratna R.T."/>
            <person name="Han Y."/>
            <person name="Hauser F."/>
            <person name="He Y."/>
            <person name="Heidel-Fischer H."/>
            <person name="Hirsh A."/>
            <person name="Hu Y."/>
            <person name="Jiang H."/>
            <person name="Kalra D."/>
            <person name="Klinner C."/>
            <person name="Konig C."/>
            <person name="Kovar C."/>
            <person name="Kroll A.R."/>
            <person name="Kuwar S.S."/>
            <person name="Lee S.L."/>
            <person name="Lehman R."/>
            <person name="Li K."/>
            <person name="Li Z."/>
            <person name="Liang H."/>
            <person name="Lovelace S."/>
            <person name="Lu Z."/>
            <person name="Mansfield J.H."/>
            <person name="McCulloch K.J."/>
            <person name="Mathew T."/>
            <person name="Morton B."/>
            <person name="Muzny D.M."/>
            <person name="Neunemann D."/>
            <person name="Ongeri F."/>
            <person name="Pauchet Y."/>
            <person name="Pu L.L."/>
            <person name="Pyrousis I."/>
            <person name="Rao X.J."/>
            <person name="Redding A."/>
            <person name="Roesel C."/>
            <person name="Sanchez-Gracia A."/>
            <person name="Schaack S."/>
            <person name="Shukla A."/>
            <person name="Tetreau G."/>
            <person name="Wang Y."/>
            <person name="Xiong G.H."/>
            <person name="Traut W."/>
            <person name="Walsh T.K."/>
            <person name="Worley K.C."/>
            <person name="Wu D."/>
            <person name="Wu W."/>
            <person name="Wu Y.Q."/>
            <person name="Zhang X."/>
            <person name="Zou Z."/>
            <person name="Zucker H."/>
            <person name="Briscoe A.D."/>
            <person name="Burmester T."/>
            <person name="Clem R.J."/>
            <person name="Feyereisen R."/>
            <person name="Grimmelikhuijzen C.J.P."/>
            <person name="Hamodrakas S.J."/>
            <person name="Hansson B.S."/>
            <person name="Huguet E."/>
            <person name="Jermiin L.S."/>
            <person name="Lan Q."/>
            <person name="Lehman H.K."/>
            <person name="Lorenzen M."/>
            <person name="Merzendorfer H."/>
            <person name="Michalopoulos I."/>
            <person name="Morton D.B."/>
            <person name="Muthukrishnan S."/>
            <person name="Oakeshott J.G."/>
            <person name="Palmer W."/>
            <person name="Park Y."/>
            <person name="Passarelli A.L."/>
            <person name="Rozas J."/>
            <person name="Schwartz L.M."/>
            <person name="Smith W."/>
            <person name="Southgate A."/>
            <person name="Vilcinskas A."/>
            <person name="Vogt R."/>
            <person name="Wang P."/>
            <person name="Werren J."/>
            <person name="Yu X.Q."/>
            <person name="Zhou J.J."/>
            <person name="Brown S.J."/>
            <person name="Scherer S.E."/>
            <person name="Richards S."/>
            <person name="Blissard G.W."/>
        </authorList>
    </citation>
    <scope>NUCLEOTIDE SEQUENCE</scope>
</reference>
<accession>A0A921ZX42</accession>
<dbReference type="AlphaFoldDB" id="A0A921ZX42"/>
<sequence length="102" mass="11664">MRLTSEYIGRSNDDDNTRADARRKMSWRRRLSVTLYESRMGILRRSPPATLRHTASNLTVTSRETDEESESVCAGGTEDEAKEAKRESADRQTTGIKRKTEK</sequence>